<sequence>MHRTSTAPSPINLFTTWLFYFIDLCKQARAKKKKGPSVTQVINTFKGAAQNRPISPRSKAAYKWLAMVRKEERVIKKDPTPSLSLTLGSPIGSHLALNIHANRIEHVTDWELIAKKYRKLMGYAEDQKETEGAEDL</sequence>
<dbReference type="OrthoDB" id="195446at2759"/>
<evidence type="ECO:0000313" key="3">
    <source>
        <dbReference type="Proteomes" id="UP000801492"/>
    </source>
</evidence>
<comment type="caution">
    <text evidence="2">The sequence shown here is derived from an EMBL/GenBank/DDBJ whole genome shotgun (WGS) entry which is preliminary data.</text>
</comment>
<keyword evidence="1" id="KW-0732">Signal</keyword>
<dbReference type="Proteomes" id="UP000801492">
    <property type="component" value="Unassembled WGS sequence"/>
</dbReference>
<proteinExistence type="predicted"/>
<name>A0A8K0DC41_IGNLU</name>
<feature type="signal peptide" evidence="1">
    <location>
        <begin position="1"/>
        <end position="30"/>
    </location>
</feature>
<reference evidence="2" key="1">
    <citation type="submission" date="2019-08" db="EMBL/GenBank/DDBJ databases">
        <title>The genome of the North American firefly Photinus pyralis.</title>
        <authorList>
            <consortium name="Photinus pyralis genome working group"/>
            <person name="Fallon T.R."/>
            <person name="Sander Lower S.E."/>
            <person name="Weng J.-K."/>
        </authorList>
    </citation>
    <scope>NUCLEOTIDE SEQUENCE</scope>
    <source>
        <strain evidence="2">TRF0915ILg1</strain>
        <tissue evidence="2">Whole body</tissue>
    </source>
</reference>
<dbReference type="AlphaFoldDB" id="A0A8K0DC41"/>
<protein>
    <submittedName>
        <fullName evidence="2">Uncharacterized protein</fullName>
    </submittedName>
</protein>
<gene>
    <name evidence="2" type="ORF">ILUMI_05530</name>
</gene>
<keyword evidence="3" id="KW-1185">Reference proteome</keyword>
<evidence type="ECO:0000256" key="1">
    <source>
        <dbReference type="SAM" id="SignalP"/>
    </source>
</evidence>
<organism evidence="2 3">
    <name type="scientific">Ignelater luminosus</name>
    <name type="common">Cucubano</name>
    <name type="synonym">Pyrophorus luminosus</name>
    <dbReference type="NCBI Taxonomy" id="2038154"/>
    <lineage>
        <taxon>Eukaryota</taxon>
        <taxon>Metazoa</taxon>
        <taxon>Ecdysozoa</taxon>
        <taxon>Arthropoda</taxon>
        <taxon>Hexapoda</taxon>
        <taxon>Insecta</taxon>
        <taxon>Pterygota</taxon>
        <taxon>Neoptera</taxon>
        <taxon>Endopterygota</taxon>
        <taxon>Coleoptera</taxon>
        <taxon>Polyphaga</taxon>
        <taxon>Elateriformia</taxon>
        <taxon>Elateroidea</taxon>
        <taxon>Elateridae</taxon>
        <taxon>Agrypninae</taxon>
        <taxon>Pyrophorini</taxon>
        <taxon>Ignelater</taxon>
    </lineage>
</organism>
<accession>A0A8K0DC41</accession>
<feature type="chain" id="PRO_5035470594" evidence="1">
    <location>
        <begin position="31"/>
        <end position="136"/>
    </location>
</feature>
<evidence type="ECO:0000313" key="2">
    <source>
        <dbReference type="EMBL" id="KAF2900651.1"/>
    </source>
</evidence>
<dbReference type="EMBL" id="VTPC01002077">
    <property type="protein sequence ID" value="KAF2900651.1"/>
    <property type="molecule type" value="Genomic_DNA"/>
</dbReference>